<sequence length="298" mass="34984">MTQWEGKSKGTPLGYKIFIFFIKNIGLNAAYFILYFVAAYFIVFSFSTTKTSYYFFRKRLKQSVSLALINVYRNYFVFGQTLIDRMAISFGLKDKFTFTHDGREKIRPFLEKGEGGIIFSGHIGSFNIARYFFDEFSNLDIKVNMVVTDQEHDQIKEFVGAVSSNTYMKFIVLKEDMSHIFEMNAALSNNEILIFAADRYVEGIQSLEHNFFGEKVKFPLGPYKLAARRKKPILFMFIMKGKGKRYDLYALKPVLEELPVQPAHIVSEYCKSMEMMVRKYPLQWFNFYDYWDDFSKDS</sequence>
<organism evidence="8 9">
    <name type="scientific">Aquimarina addita</name>
    <dbReference type="NCBI Taxonomy" id="870485"/>
    <lineage>
        <taxon>Bacteria</taxon>
        <taxon>Pseudomonadati</taxon>
        <taxon>Bacteroidota</taxon>
        <taxon>Flavobacteriia</taxon>
        <taxon>Flavobacteriales</taxon>
        <taxon>Flavobacteriaceae</taxon>
        <taxon>Aquimarina</taxon>
    </lineage>
</organism>
<evidence type="ECO:0000313" key="9">
    <source>
        <dbReference type="Proteomes" id="UP001500459"/>
    </source>
</evidence>
<evidence type="ECO:0000256" key="3">
    <source>
        <dbReference type="ARBA" id="ARBA00022519"/>
    </source>
</evidence>
<dbReference type="Proteomes" id="UP001500459">
    <property type="component" value="Unassembled WGS sequence"/>
</dbReference>
<protein>
    <submittedName>
        <fullName evidence="8">Lipid A biosynthesis acyltransferase</fullName>
    </submittedName>
</protein>
<evidence type="ECO:0000256" key="5">
    <source>
        <dbReference type="ARBA" id="ARBA00023136"/>
    </source>
</evidence>
<dbReference type="EMBL" id="BAABCW010000006">
    <property type="protein sequence ID" value="GAA3508355.1"/>
    <property type="molecule type" value="Genomic_DNA"/>
</dbReference>
<dbReference type="Pfam" id="PF03279">
    <property type="entry name" value="Lip_A_acyltrans"/>
    <property type="match status" value="1"/>
</dbReference>
<keyword evidence="5 7" id="KW-0472">Membrane</keyword>
<evidence type="ECO:0000313" key="8">
    <source>
        <dbReference type="EMBL" id="GAA3508355.1"/>
    </source>
</evidence>
<name>A0ABP6UKH6_9FLAO</name>
<dbReference type="InterPro" id="IPR004960">
    <property type="entry name" value="LipA_acyltrans"/>
</dbReference>
<evidence type="ECO:0000256" key="1">
    <source>
        <dbReference type="ARBA" id="ARBA00004533"/>
    </source>
</evidence>
<keyword evidence="3" id="KW-0997">Cell inner membrane</keyword>
<comment type="caution">
    <text evidence="8">The sequence shown here is derived from an EMBL/GenBank/DDBJ whole genome shotgun (WGS) entry which is preliminary data.</text>
</comment>
<evidence type="ECO:0000256" key="2">
    <source>
        <dbReference type="ARBA" id="ARBA00022475"/>
    </source>
</evidence>
<evidence type="ECO:0000256" key="6">
    <source>
        <dbReference type="ARBA" id="ARBA00023315"/>
    </source>
</evidence>
<keyword evidence="2" id="KW-1003">Cell membrane</keyword>
<keyword evidence="4" id="KW-0808">Transferase</keyword>
<gene>
    <name evidence="8" type="ORF">GCM10022393_19240</name>
</gene>
<keyword evidence="7" id="KW-1133">Transmembrane helix</keyword>
<keyword evidence="9" id="KW-1185">Reference proteome</keyword>
<evidence type="ECO:0000256" key="7">
    <source>
        <dbReference type="SAM" id="Phobius"/>
    </source>
</evidence>
<comment type="subcellular location">
    <subcellularLocation>
        <location evidence="1">Cell inner membrane</location>
    </subcellularLocation>
</comment>
<dbReference type="RefSeq" id="WP_344926855.1">
    <property type="nucleotide sequence ID" value="NZ_BAABCW010000006.1"/>
</dbReference>
<dbReference type="GO" id="GO:0016746">
    <property type="term" value="F:acyltransferase activity"/>
    <property type="evidence" value="ECO:0007669"/>
    <property type="project" value="UniProtKB-KW"/>
</dbReference>
<reference evidence="9" key="1">
    <citation type="journal article" date="2019" name="Int. J. Syst. Evol. Microbiol.">
        <title>The Global Catalogue of Microorganisms (GCM) 10K type strain sequencing project: providing services to taxonomists for standard genome sequencing and annotation.</title>
        <authorList>
            <consortium name="The Broad Institute Genomics Platform"/>
            <consortium name="The Broad Institute Genome Sequencing Center for Infectious Disease"/>
            <person name="Wu L."/>
            <person name="Ma J."/>
        </authorList>
    </citation>
    <scope>NUCLEOTIDE SEQUENCE [LARGE SCALE GENOMIC DNA]</scope>
    <source>
        <strain evidence="9">JCM 17106</strain>
    </source>
</reference>
<keyword evidence="6 8" id="KW-0012">Acyltransferase</keyword>
<dbReference type="PANTHER" id="PTHR30606">
    <property type="entry name" value="LIPID A BIOSYNTHESIS LAUROYL ACYLTRANSFERASE"/>
    <property type="match status" value="1"/>
</dbReference>
<feature type="transmembrane region" description="Helical" evidence="7">
    <location>
        <begin position="29"/>
        <end position="49"/>
    </location>
</feature>
<dbReference type="CDD" id="cd07984">
    <property type="entry name" value="LPLAT_LABLAT-like"/>
    <property type="match status" value="1"/>
</dbReference>
<accession>A0ABP6UKH6</accession>
<dbReference type="PANTHER" id="PTHR30606:SF10">
    <property type="entry name" value="PHOSPHATIDYLINOSITOL MANNOSIDE ACYLTRANSFERASE"/>
    <property type="match status" value="1"/>
</dbReference>
<evidence type="ECO:0000256" key="4">
    <source>
        <dbReference type="ARBA" id="ARBA00022679"/>
    </source>
</evidence>
<proteinExistence type="predicted"/>
<keyword evidence="7" id="KW-0812">Transmembrane</keyword>